<proteinExistence type="predicted"/>
<organism evidence="1">
    <name type="scientific">marine sediment metagenome</name>
    <dbReference type="NCBI Taxonomy" id="412755"/>
    <lineage>
        <taxon>unclassified sequences</taxon>
        <taxon>metagenomes</taxon>
        <taxon>ecological metagenomes</taxon>
    </lineage>
</organism>
<dbReference type="SUPFAM" id="SSF51126">
    <property type="entry name" value="Pectin lyase-like"/>
    <property type="match status" value="1"/>
</dbReference>
<comment type="caution">
    <text evidence="1">The sequence shown here is derived from an EMBL/GenBank/DDBJ whole genome shotgun (WGS) entry which is preliminary data.</text>
</comment>
<reference evidence="1" key="1">
    <citation type="journal article" date="2014" name="Front. Microbiol.">
        <title>High frequency of phylogenetically diverse reductive dehalogenase-homologous genes in deep subseafloor sedimentary metagenomes.</title>
        <authorList>
            <person name="Kawai M."/>
            <person name="Futagami T."/>
            <person name="Toyoda A."/>
            <person name="Takaki Y."/>
            <person name="Nishi S."/>
            <person name="Hori S."/>
            <person name="Arai W."/>
            <person name="Tsubouchi T."/>
            <person name="Morono Y."/>
            <person name="Uchiyama I."/>
            <person name="Ito T."/>
            <person name="Fujiyama A."/>
            <person name="Inagaki F."/>
            <person name="Takami H."/>
        </authorList>
    </citation>
    <scope>NUCLEOTIDE SEQUENCE</scope>
    <source>
        <strain evidence="1">Expedition CK06-06</strain>
    </source>
</reference>
<accession>X1HWS8</accession>
<dbReference type="InterPro" id="IPR012334">
    <property type="entry name" value="Pectin_lyas_fold"/>
</dbReference>
<dbReference type="InterPro" id="IPR011050">
    <property type="entry name" value="Pectin_lyase_fold/virulence"/>
</dbReference>
<dbReference type="AlphaFoldDB" id="X1HWS8"/>
<feature type="non-terminal residue" evidence="1">
    <location>
        <position position="249"/>
    </location>
</feature>
<name>X1HWS8_9ZZZZ</name>
<dbReference type="Gene3D" id="2.160.20.10">
    <property type="entry name" value="Single-stranded right-handed beta-helix, Pectin lyase-like"/>
    <property type="match status" value="1"/>
</dbReference>
<gene>
    <name evidence="1" type="ORF">S03H2_36738</name>
</gene>
<evidence type="ECO:0000313" key="1">
    <source>
        <dbReference type="EMBL" id="GAH58284.1"/>
    </source>
</evidence>
<protein>
    <recommendedName>
        <fullName evidence="2">Right handed beta helix domain-containing protein</fullName>
    </recommendedName>
</protein>
<dbReference type="EMBL" id="BARU01022566">
    <property type="protein sequence ID" value="GAH58284.1"/>
    <property type="molecule type" value="Genomic_DNA"/>
</dbReference>
<sequence>MGSWFRWIKKLYQNLNEKLEGVKAGKTGVGNTYFVDGQDGLDTNDGLTRDAPFKTIAYALTKCVALHDDYILVLRGGGQTHPIAVTVDRVHIIGITNKGTPQTVSGYAAGAHICMTIDAEHVEIAGLTFLADTTHPAIDVLSQCWGLWVHHCSFGEAGIAQHGIAADNEGPVGGLIEHNYFGEAIAENGCHFLGPTRTIIRNNVFRCLSGVGIYLAGGSFGAILDNVFAAPDANGAAIKGNWYWWISCR</sequence>
<evidence type="ECO:0008006" key="2">
    <source>
        <dbReference type="Google" id="ProtNLM"/>
    </source>
</evidence>